<proteinExistence type="predicted"/>
<dbReference type="GO" id="GO:0006355">
    <property type="term" value="P:regulation of DNA-templated transcription"/>
    <property type="evidence" value="ECO:0007669"/>
    <property type="project" value="InterPro"/>
</dbReference>
<dbReference type="InterPro" id="IPR036390">
    <property type="entry name" value="WH_DNA-bd_sf"/>
</dbReference>
<accession>A0A2P8DME0</accession>
<evidence type="ECO:0000259" key="1">
    <source>
        <dbReference type="Pfam" id="PF00196"/>
    </source>
</evidence>
<organism evidence="2 3">
    <name type="scientific">Murinocardiopsis flavida</name>
    <dbReference type="NCBI Taxonomy" id="645275"/>
    <lineage>
        <taxon>Bacteria</taxon>
        <taxon>Bacillati</taxon>
        <taxon>Actinomycetota</taxon>
        <taxon>Actinomycetes</taxon>
        <taxon>Streptosporangiales</taxon>
        <taxon>Nocardiopsidaceae</taxon>
        <taxon>Murinocardiopsis</taxon>
    </lineage>
</organism>
<keyword evidence="3" id="KW-1185">Reference proteome</keyword>
<protein>
    <submittedName>
        <fullName evidence="2">ArsR family transcriptional regulator</fullName>
    </submittedName>
</protein>
<dbReference type="Gene3D" id="1.10.10.10">
    <property type="entry name" value="Winged helix-like DNA-binding domain superfamily/Winged helix DNA-binding domain"/>
    <property type="match status" value="1"/>
</dbReference>
<gene>
    <name evidence="2" type="ORF">CLV63_10550</name>
</gene>
<reference evidence="2 3" key="1">
    <citation type="submission" date="2018-03" db="EMBL/GenBank/DDBJ databases">
        <title>Genomic Encyclopedia of Archaeal and Bacterial Type Strains, Phase II (KMG-II): from individual species to whole genera.</title>
        <authorList>
            <person name="Goeker M."/>
        </authorList>
    </citation>
    <scope>NUCLEOTIDE SEQUENCE [LARGE SCALE GENOMIC DNA]</scope>
    <source>
        <strain evidence="2 3">DSM 45312</strain>
    </source>
</reference>
<dbReference type="RefSeq" id="WP_170134179.1">
    <property type="nucleotide sequence ID" value="NZ_PYGA01000005.1"/>
</dbReference>
<dbReference type="EMBL" id="PYGA01000005">
    <property type="protein sequence ID" value="PSK98378.1"/>
    <property type="molecule type" value="Genomic_DNA"/>
</dbReference>
<dbReference type="AlphaFoldDB" id="A0A2P8DME0"/>
<dbReference type="Proteomes" id="UP000240542">
    <property type="component" value="Unassembled WGS sequence"/>
</dbReference>
<sequence>MLRFHFSDDRREPVASAPAPDPMWEVLLSLHLLLGAAGGTAYERWRAGVYARMTPGMWALASLAPPTGYSPDFLTPYCEGDGLDRGIDALLRTPRRRVHDDLAHLIAEHGGSGVAGGLMRDGSALTGLARAVRSYYGLALAPHWDRIDAAVAVGRAPGGGGLPVAFGPHAQWRGGVLEVAYPDERDVWLRGRTLTLVPSFFCRRYPITVLDPELPPVLVYPAHVPADPPGRRDGTAARERHALARLLGHTRAQVLEGAVAGSTTGELARLLDISEPTVSVHVAVLRDTGLMTSSRNRNRVRHVATDQGRRLLGDLADDFAHILDAPPARGGPVAAGRRGAAG</sequence>
<evidence type="ECO:0000313" key="3">
    <source>
        <dbReference type="Proteomes" id="UP000240542"/>
    </source>
</evidence>
<dbReference type="SUPFAM" id="SSF46785">
    <property type="entry name" value="Winged helix' DNA-binding domain"/>
    <property type="match status" value="1"/>
</dbReference>
<comment type="caution">
    <text evidence="2">The sequence shown here is derived from an EMBL/GenBank/DDBJ whole genome shotgun (WGS) entry which is preliminary data.</text>
</comment>
<dbReference type="InterPro" id="IPR036388">
    <property type="entry name" value="WH-like_DNA-bd_sf"/>
</dbReference>
<dbReference type="InterPro" id="IPR011991">
    <property type="entry name" value="ArsR-like_HTH"/>
</dbReference>
<dbReference type="InterPro" id="IPR000792">
    <property type="entry name" value="Tscrpt_reg_LuxR_C"/>
</dbReference>
<dbReference type="Pfam" id="PF00196">
    <property type="entry name" value="GerE"/>
    <property type="match status" value="1"/>
</dbReference>
<evidence type="ECO:0000313" key="2">
    <source>
        <dbReference type="EMBL" id="PSK98378.1"/>
    </source>
</evidence>
<dbReference type="CDD" id="cd00090">
    <property type="entry name" value="HTH_ARSR"/>
    <property type="match status" value="1"/>
</dbReference>
<name>A0A2P8DME0_9ACTN</name>
<feature type="domain" description="HTH luxR-type" evidence="1">
    <location>
        <begin position="252"/>
        <end position="283"/>
    </location>
</feature>